<dbReference type="PANTHER" id="PTHR35863:SF1">
    <property type="entry name" value="COBALT-PRECORRIN-5B C(1)-METHYLTRANSFERASE"/>
    <property type="match status" value="1"/>
</dbReference>
<comment type="catalytic activity">
    <reaction evidence="5">
        <text>Co-precorrin-5B + S-adenosyl-L-methionine = Co-precorrin-6A + S-adenosyl-L-homocysteine</text>
        <dbReference type="Rhea" id="RHEA:26285"/>
        <dbReference type="ChEBI" id="CHEBI:57856"/>
        <dbReference type="ChEBI" id="CHEBI:59789"/>
        <dbReference type="ChEBI" id="CHEBI:60063"/>
        <dbReference type="ChEBI" id="CHEBI:60064"/>
        <dbReference type="EC" id="2.1.1.195"/>
    </reaction>
</comment>
<dbReference type="NCBIfam" id="NF000849">
    <property type="entry name" value="PRK00075.1-1"/>
    <property type="match status" value="1"/>
</dbReference>
<evidence type="ECO:0000256" key="5">
    <source>
        <dbReference type="HAMAP-Rule" id="MF_00787"/>
    </source>
</evidence>
<dbReference type="GO" id="GO:0019251">
    <property type="term" value="P:anaerobic cobalamin biosynthetic process"/>
    <property type="evidence" value="ECO:0007669"/>
    <property type="project" value="UniProtKB-UniRule"/>
</dbReference>
<protein>
    <recommendedName>
        <fullName evidence="5">Cobalt-precorrin-5B C(1)-methyltransferase</fullName>
        <ecNumber evidence="5">2.1.1.195</ecNumber>
    </recommendedName>
    <alternativeName>
        <fullName evidence="5">Cobalt-precorrin-6A synthase</fullName>
    </alternativeName>
</protein>
<keyword evidence="7" id="KW-1185">Reference proteome</keyword>
<gene>
    <name evidence="5" type="primary">cbiD</name>
    <name evidence="6" type="ORF">ETSY1_17890</name>
</gene>
<sequence length="362" mass="38527">MPKSPETLRSGYTTGACATAATKGALLALLHQRRFETARIHLPIGQSVTFELHTCTYTPHEGYSSVIKDAGDDPDVTHQAEICARVTWEPAPGVYFARGEGVGLVTKAGLPIPPGEPAINPVPRQMMTETVQSILERTGHAHRGVRIEISVPQGEEMAQKTFNPRLGIVGGISILGTTGIVVPYSTAAWEASVLQNIDVAVAQGCDVLVFVVGGRGERLARRLITLPDIGYVQIGNFFGKALEHACQAGVVQITLSGMIGKLAKFAAGNASVHSQQSEQDFEFLAGLASEAGAGEAVVQRILTANTAQEVTAIALEAGLADFHDDLCRRAHQFAQTFFDRELGLDVWLLGADGAILGRWPPS</sequence>
<keyword evidence="1 5" id="KW-0169">Cobalamin biosynthesis</keyword>
<dbReference type="PANTHER" id="PTHR35863">
    <property type="entry name" value="COBALT-PRECORRIN-5B C(1)-METHYLTRANSFERASE"/>
    <property type="match status" value="1"/>
</dbReference>
<dbReference type="NCBIfam" id="TIGR00312">
    <property type="entry name" value="cbiD"/>
    <property type="match status" value="1"/>
</dbReference>
<evidence type="ECO:0000256" key="4">
    <source>
        <dbReference type="ARBA" id="ARBA00022691"/>
    </source>
</evidence>
<dbReference type="EMBL" id="AZHW01000534">
    <property type="protein sequence ID" value="ETW98646.1"/>
    <property type="molecule type" value="Genomic_DNA"/>
</dbReference>
<dbReference type="InterPro" id="IPR002748">
    <property type="entry name" value="CbiD"/>
</dbReference>
<comment type="caution">
    <text evidence="6">The sequence shown here is derived from an EMBL/GenBank/DDBJ whole genome shotgun (WGS) entry which is preliminary data.</text>
</comment>
<evidence type="ECO:0000256" key="3">
    <source>
        <dbReference type="ARBA" id="ARBA00022679"/>
    </source>
</evidence>
<comment type="pathway">
    <text evidence="5">Cofactor biosynthesis; adenosylcobalamin biosynthesis; cob(II)yrinate a,c-diamide from sirohydrochlorin (anaerobic route): step 6/10.</text>
</comment>
<evidence type="ECO:0000313" key="7">
    <source>
        <dbReference type="Proteomes" id="UP000019141"/>
    </source>
</evidence>
<keyword evidence="2 5" id="KW-0489">Methyltransferase</keyword>
<organism evidence="6 7">
    <name type="scientific">Entotheonella factor</name>
    <dbReference type="NCBI Taxonomy" id="1429438"/>
    <lineage>
        <taxon>Bacteria</taxon>
        <taxon>Pseudomonadati</taxon>
        <taxon>Nitrospinota/Tectimicrobiota group</taxon>
        <taxon>Candidatus Tectimicrobiota</taxon>
        <taxon>Candidatus Entotheonellia</taxon>
        <taxon>Candidatus Entotheonellales</taxon>
        <taxon>Candidatus Entotheonellaceae</taxon>
        <taxon>Candidatus Entotheonella</taxon>
    </lineage>
</organism>
<evidence type="ECO:0000313" key="6">
    <source>
        <dbReference type="EMBL" id="ETW98646.1"/>
    </source>
</evidence>
<keyword evidence="4 5" id="KW-0949">S-adenosyl-L-methionine</keyword>
<comment type="similarity">
    <text evidence="5">Belongs to the CbiD family.</text>
</comment>
<dbReference type="GO" id="GO:0043780">
    <property type="term" value="F:cobalt-precorrin-5B C1-methyltransferase activity"/>
    <property type="evidence" value="ECO:0007669"/>
    <property type="project" value="RHEA"/>
</dbReference>
<dbReference type="Proteomes" id="UP000019141">
    <property type="component" value="Unassembled WGS sequence"/>
</dbReference>
<proteinExistence type="inferred from homology"/>
<dbReference type="InterPro" id="IPR036074">
    <property type="entry name" value="CbiD_sf"/>
</dbReference>
<accession>W4LMP3</accession>
<dbReference type="EC" id="2.1.1.195" evidence="5"/>
<evidence type="ECO:0000256" key="1">
    <source>
        <dbReference type="ARBA" id="ARBA00022573"/>
    </source>
</evidence>
<evidence type="ECO:0000256" key="2">
    <source>
        <dbReference type="ARBA" id="ARBA00022603"/>
    </source>
</evidence>
<dbReference type="GO" id="GO:0032259">
    <property type="term" value="P:methylation"/>
    <property type="evidence" value="ECO:0007669"/>
    <property type="project" value="UniProtKB-KW"/>
</dbReference>
<dbReference type="Gene3D" id="3.30.2110.10">
    <property type="entry name" value="CbiD-like"/>
    <property type="match status" value="1"/>
</dbReference>
<dbReference type="AlphaFoldDB" id="W4LMP3"/>
<dbReference type="HOGENOM" id="CLU_041273_0_0_7"/>
<name>W4LMP3_ENTF1</name>
<reference evidence="6 7" key="1">
    <citation type="journal article" date="2014" name="Nature">
        <title>An environmental bacterial taxon with a large and distinct metabolic repertoire.</title>
        <authorList>
            <person name="Wilson M.C."/>
            <person name="Mori T."/>
            <person name="Ruckert C."/>
            <person name="Uria A.R."/>
            <person name="Helf M.J."/>
            <person name="Takada K."/>
            <person name="Gernert C."/>
            <person name="Steffens U.A."/>
            <person name="Heycke N."/>
            <person name="Schmitt S."/>
            <person name="Rinke C."/>
            <person name="Helfrich E.J."/>
            <person name="Brachmann A.O."/>
            <person name="Gurgui C."/>
            <person name="Wakimoto T."/>
            <person name="Kracht M."/>
            <person name="Crusemann M."/>
            <person name="Hentschel U."/>
            <person name="Abe I."/>
            <person name="Matsunaga S."/>
            <person name="Kalinowski J."/>
            <person name="Takeyama H."/>
            <person name="Piel J."/>
        </authorList>
    </citation>
    <scope>NUCLEOTIDE SEQUENCE [LARGE SCALE GENOMIC DNA]</scope>
    <source>
        <strain evidence="7">TSY1</strain>
    </source>
</reference>
<comment type="function">
    <text evidence="5">Catalyzes the methylation of C-1 in cobalt-precorrin-5B to form cobalt-precorrin-6A.</text>
</comment>
<dbReference type="PATRIC" id="fig|1429438.4.peg.3500"/>
<dbReference type="UniPathway" id="UPA00148">
    <property type="reaction ID" value="UER00227"/>
</dbReference>
<keyword evidence="3 5" id="KW-0808">Transferase</keyword>
<dbReference type="Pfam" id="PF01888">
    <property type="entry name" value="CbiD"/>
    <property type="match status" value="1"/>
</dbReference>
<dbReference type="HAMAP" id="MF_00787">
    <property type="entry name" value="CbiD"/>
    <property type="match status" value="1"/>
</dbReference>
<dbReference type="SUPFAM" id="SSF111342">
    <property type="entry name" value="CbiD-like"/>
    <property type="match status" value="1"/>
</dbReference>
<dbReference type="PIRSF" id="PIRSF026782">
    <property type="entry name" value="CbiD"/>
    <property type="match status" value="1"/>
</dbReference>